<organism evidence="2 3">
    <name type="scientific">Penicillium frequentans</name>
    <dbReference type="NCBI Taxonomy" id="3151616"/>
    <lineage>
        <taxon>Eukaryota</taxon>
        <taxon>Fungi</taxon>
        <taxon>Dikarya</taxon>
        <taxon>Ascomycota</taxon>
        <taxon>Pezizomycotina</taxon>
        <taxon>Eurotiomycetes</taxon>
        <taxon>Eurotiomycetidae</taxon>
        <taxon>Eurotiales</taxon>
        <taxon>Aspergillaceae</taxon>
        <taxon>Penicillium</taxon>
    </lineage>
</organism>
<comment type="caution">
    <text evidence="2">The sequence shown here is derived from an EMBL/GenBank/DDBJ whole genome shotgun (WGS) entry which is preliminary data.</text>
</comment>
<dbReference type="AlphaFoldDB" id="A0AAD6D5Q7"/>
<feature type="region of interest" description="Disordered" evidence="1">
    <location>
        <begin position="1"/>
        <end position="96"/>
    </location>
</feature>
<dbReference type="EMBL" id="JAQIZZ010000001">
    <property type="protein sequence ID" value="KAJ5556301.1"/>
    <property type="molecule type" value="Genomic_DNA"/>
</dbReference>
<feature type="region of interest" description="Disordered" evidence="1">
    <location>
        <begin position="657"/>
        <end position="721"/>
    </location>
</feature>
<accession>A0AAD6D5Q7</accession>
<feature type="compositionally biased region" description="Basic and acidic residues" evidence="1">
    <location>
        <begin position="240"/>
        <end position="253"/>
    </location>
</feature>
<feature type="compositionally biased region" description="Low complexity" evidence="1">
    <location>
        <begin position="78"/>
        <end position="89"/>
    </location>
</feature>
<feature type="region of interest" description="Disordered" evidence="1">
    <location>
        <begin position="458"/>
        <end position="496"/>
    </location>
</feature>
<sequence>MDTDKKIRSGPGSPGSPAERRSTFSLPFAFKTPSRRLSIVDPPDLSPTCAERSHYPVFNPLDPRHNPSASVSWRRQESQTSSSDSQKQSHWVQDFPRRSLHKARSGLLALRAGFLRRHRTGMTAELTPVRNAEVSSASTQEDLSFGVALYRTNVPWPPAEDEPSIDVLMRAAAFHPLANIVSAPEVREVPIWGFHDPDAVFSNDVTMAFHPTASKASYDGMLDSRKSHEEEANNGGEEAVNTKRDTKSVHEAHPVASADWETIESSSTSSTGGEEDMRNIDNAQYAHLQEQIKPLQSTQRILIKGNASLSYEAIESDDEHHGSPSLNRQLLENRKGSLMRRSSGVLSTLSSNTSHRRRMSWMQSEAFATQERLLLFDQGPPSPAAGTCSTSSLGKSSADVPIAFPGLYQALIEQWVVDRNRNGSSENIVPMTGPSPTVNFLFDSPHQRYEESMLFDPLHSNPQQMESCLSEPDSRNDLAPEGEERNPTDAASGPFMTGNDAFAFDTNMNMQPELVASTQPEERRHSFGLHISTINESRLNTSLEDQILPVENQMYQQQYGETNYSSARVWGYDAADSMFQSSTQSSIYTRGSTMSPELTSVASFSNMCSPLSSPIDEEVLFSNPFRNEFWNADGKTSSLYPDRGDQPVKAGLRVARDGGVHSGRGFDRIPSSREHQNTGIRMPTAAPHSSQGTVRAVVMREESESTDEFYPGGHVPETYRR</sequence>
<feature type="compositionally biased region" description="Basic and acidic residues" evidence="1">
    <location>
        <begin position="472"/>
        <end position="487"/>
    </location>
</feature>
<feature type="compositionally biased region" description="Basic and acidic residues" evidence="1">
    <location>
        <begin position="657"/>
        <end position="676"/>
    </location>
</feature>
<evidence type="ECO:0000313" key="2">
    <source>
        <dbReference type="EMBL" id="KAJ5556301.1"/>
    </source>
</evidence>
<evidence type="ECO:0000256" key="1">
    <source>
        <dbReference type="SAM" id="MobiDB-lite"/>
    </source>
</evidence>
<proteinExistence type="predicted"/>
<name>A0AAD6D5Q7_9EURO</name>
<keyword evidence="3" id="KW-1185">Reference proteome</keyword>
<reference evidence="2 3" key="1">
    <citation type="journal article" date="2023" name="IMA Fungus">
        <title>Comparative genomic study of the Penicillium genus elucidates a diverse pangenome and 15 lateral gene transfer events.</title>
        <authorList>
            <person name="Petersen C."/>
            <person name="Sorensen T."/>
            <person name="Nielsen M.R."/>
            <person name="Sondergaard T.E."/>
            <person name="Sorensen J.L."/>
            <person name="Fitzpatrick D.A."/>
            <person name="Frisvad J.C."/>
            <person name="Nielsen K.L."/>
        </authorList>
    </citation>
    <scope>NUCLEOTIDE SEQUENCE [LARGE SCALE GENOMIC DNA]</scope>
    <source>
        <strain evidence="2 3">IBT 35679</strain>
    </source>
</reference>
<gene>
    <name evidence="2" type="ORF">N7494_000216</name>
</gene>
<evidence type="ECO:0000313" key="3">
    <source>
        <dbReference type="Proteomes" id="UP001220324"/>
    </source>
</evidence>
<protein>
    <submittedName>
        <fullName evidence="2">Uncharacterized protein</fullName>
    </submittedName>
</protein>
<feature type="compositionally biased region" description="Low complexity" evidence="1">
    <location>
        <begin position="263"/>
        <end position="272"/>
    </location>
</feature>
<dbReference type="Proteomes" id="UP001220324">
    <property type="component" value="Unassembled WGS sequence"/>
</dbReference>
<feature type="region of interest" description="Disordered" evidence="1">
    <location>
        <begin position="225"/>
        <end position="276"/>
    </location>
</feature>